<evidence type="ECO:0000259" key="5">
    <source>
        <dbReference type="PROSITE" id="PS50931"/>
    </source>
</evidence>
<dbReference type="GO" id="GO:0003700">
    <property type="term" value="F:DNA-binding transcription factor activity"/>
    <property type="evidence" value="ECO:0007669"/>
    <property type="project" value="InterPro"/>
</dbReference>
<dbReference type="AlphaFoldDB" id="A0A3S0LMU0"/>
<keyword evidence="2" id="KW-0805">Transcription regulation</keyword>
<dbReference type="PANTHER" id="PTHR30537:SF5">
    <property type="entry name" value="HTH-TYPE TRANSCRIPTIONAL ACTIVATOR TTDR-RELATED"/>
    <property type="match status" value="1"/>
</dbReference>
<dbReference type="Proteomes" id="UP000267448">
    <property type="component" value="Unassembled WGS sequence"/>
</dbReference>
<evidence type="ECO:0000256" key="2">
    <source>
        <dbReference type="ARBA" id="ARBA00023015"/>
    </source>
</evidence>
<dbReference type="InterPro" id="IPR058163">
    <property type="entry name" value="LysR-type_TF_proteobact-type"/>
</dbReference>
<dbReference type="RefSeq" id="WP_126520076.1">
    <property type="nucleotide sequence ID" value="NZ_RXNU01000004.1"/>
</dbReference>
<dbReference type="Pfam" id="PF03466">
    <property type="entry name" value="LysR_substrate"/>
    <property type="match status" value="1"/>
</dbReference>
<dbReference type="GO" id="GO:0043565">
    <property type="term" value="F:sequence-specific DNA binding"/>
    <property type="evidence" value="ECO:0007669"/>
    <property type="project" value="TreeGrafter"/>
</dbReference>
<protein>
    <submittedName>
        <fullName evidence="6">LysR family transcriptional regulator</fullName>
    </submittedName>
</protein>
<organism evidence="6 7">
    <name type="scientific">Shewanella canadensis</name>
    <dbReference type="NCBI Taxonomy" id="271096"/>
    <lineage>
        <taxon>Bacteria</taxon>
        <taxon>Pseudomonadati</taxon>
        <taxon>Pseudomonadota</taxon>
        <taxon>Gammaproteobacteria</taxon>
        <taxon>Alteromonadales</taxon>
        <taxon>Shewanellaceae</taxon>
        <taxon>Shewanella</taxon>
    </lineage>
</organism>
<dbReference type="OrthoDB" id="9785745at2"/>
<feature type="domain" description="HTH lysR-type" evidence="5">
    <location>
        <begin position="4"/>
        <end position="61"/>
    </location>
</feature>
<keyword evidence="3" id="KW-0238">DNA-binding</keyword>
<dbReference type="CDD" id="cd08422">
    <property type="entry name" value="PBP2_CrgA_like"/>
    <property type="match status" value="1"/>
</dbReference>
<dbReference type="EMBL" id="RXNU01000004">
    <property type="protein sequence ID" value="RTR39208.1"/>
    <property type="molecule type" value="Genomic_DNA"/>
</dbReference>
<dbReference type="PROSITE" id="PS50931">
    <property type="entry name" value="HTH_LYSR"/>
    <property type="match status" value="1"/>
</dbReference>
<evidence type="ECO:0000313" key="6">
    <source>
        <dbReference type="EMBL" id="RTR39208.1"/>
    </source>
</evidence>
<dbReference type="SUPFAM" id="SSF53850">
    <property type="entry name" value="Periplasmic binding protein-like II"/>
    <property type="match status" value="1"/>
</dbReference>
<dbReference type="InterPro" id="IPR005119">
    <property type="entry name" value="LysR_subst-bd"/>
</dbReference>
<comment type="caution">
    <text evidence="6">The sequence shown here is derived from an EMBL/GenBank/DDBJ whole genome shotgun (WGS) entry which is preliminary data.</text>
</comment>
<dbReference type="InterPro" id="IPR036390">
    <property type="entry name" value="WH_DNA-bd_sf"/>
</dbReference>
<keyword evidence="7" id="KW-1185">Reference proteome</keyword>
<dbReference type="InterPro" id="IPR036388">
    <property type="entry name" value="WH-like_DNA-bd_sf"/>
</dbReference>
<sequence length="311" mass="35832">MTSISVDDLKLINMIACQGSFAKAADMLNLTRPGVSRRIKSIEEILQISLFKRTTRQLELTDEGRRFVEHTMAMEQLWIQAIGEIHNQKAELKGKLTVCSLDLIHRRLAQYCLTDFITQYPQIDLKLLTSYGRPEANKFDADLILHISPIKEQSFISDPLIECHWPFFASPAYLAKNGVPQHPSELGAYHTIECYDPEHESESGTWRWYEDELSHKVKIESRMQCDELEVAMHMALNNCGIAWLPDFLGRQYVAEGRLVALFDGKYADPVQIYAIYPRSQYYPSITQAFIHFMRYNKLFGEPLPSQYNATS</sequence>
<dbReference type="PANTHER" id="PTHR30537">
    <property type="entry name" value="HTH-TYPE TRANSCRIPTIONAL REGULATOR"/>
    <property type="match status" value="1"/>
</dbReference>
<keyword evidence="4" id="KW-0804">Transcription</keyword>
<proteinExistence type="inferred from homology"/>
<evidence type="ECO:0000313" key="7">
    <source>
        <dbReference type="Proteomes" id="UP000267448"/>
    </source>
</evidence>
<reference evidence="6 7" key="1">
    <citation type="submission" date="2018-12" db="EMBL/GenBank/DDBJ databases">
        <authorList>
            <person name="Yu L."/>
        </authorList>
    </citation>
    <scope>NUCLEOTIDE SEQUENCE [LARGE SCALE GENOMIC DNA]</scope>
    <source>
        <strain evidence="6 7">HAW-EB2</strain>
    </source>
</reference>
<comment type="similarity">
    <text evidence="1">Belongs to the LysR transcriptional regulatory family.</text>
</comment>
<evidence type="ECO:0000256" key="4">
    <source>
        <dbReference type="ARBA" id="ARBA00023163"/>
    </source>
</evidence>
<accession>A0A3S0LMU0</accession>
<dbReference type="Gene3D" id="1.10.10.10">
    <property type="entry name" value="Winged helix-like DNA-binding domain superfamily/Winged helix DNA-binding domain"/>
    <property type="match status" value="1"/>
</dbReference>
<dbReference type="Pfam" id="PF00126">
    <property type="entry name" value="HTH_1"/>
    <property type="match status" value="1"/>
</dbReference>
<name>A0A3S0LMU0_9GAMM</name>
<dbReference type="PRINTS" id="PR00039">
    <property type="entry name" value="HTHLYSR"/>
</dbReference>
<evidence type="ECO:0000256" key="1">
    <source>
        <dbReference type="ARBA" id="ARBA00009437"/>
    </source>
</evidence>
<evidence type="ECO:0000256" key="3">
    <source>
        <dbReference type="ARBA" id="ARBA00023125"/>
    </source>
</evidence>
<dbReference type="Gene3D" id="3.40.190.290">
    <property type="match status" value="1"/>
</dbReference>
<gene>
    <name evidence="6" type="ORF">EKG38_09820</name>
</gene>
<dbReference type="SUPFAM" id="SSF46785">
    <property type="entry name" value="Winged helix' DNA-binding domain"/>
    <property type="match status" value="1"/>
</dbReference>
<dbReference type="GO" id="GO:0006351">
    <property type="term" value="P:DNA-templated transcription"/>
    <property type="evidence" value="ECO:0007669"/>
    <property type="project" value="TreeGrafter"/>
</dbReference>
<dbReference type="InterPro" id="IPR000847">
    <property type="entry name" value="LysR_HTH_N"/>
</dbReference>